<name>A0A8S1PC41_9CILI</name>
<protein>
    <recommendedName>
        <fullName evidence="1">CSD domain-containing protein</fullName>
    </recommendedName>
</protein>
<dbReference type="GO" id="GO:0003676">
    <property type="term" value="F:nucleic acid binding"/>
    <property type="evidence" value="ECO:0007669"/>
    <property type="project" value="InterPro"/>
</dbReference>
<evidence type="ECO:0000259" key="1">
    <source>
        <dbReference type="Pfam" id="PF00313"/>
    </source>
</evidence>
<evidence type="ECO:0000313" key="3">
    <source>
        <dbReference type="Proteomes" id="UP000692954"/>
    </source>
</evidence>
<reference evidence="2" key="1">
    <citation type="submission" date="2021-01" db="EMBL/GenBank/DDBJ databases">
        <authorList>
            <consortium name="Genoscope - CEA"/>
            <person name="William W."/>
        </authorList>
    </citation>
    <scope>NUCLEOTIDE SEQUENCE</scope>
</reference>
<gene>
    <name evidence="2" type="ORF">PSON_ATCC_30995.1.T0740174</name>
</gene>
<organism evidence="2 3">
    <name type="scientific">Paramecium sonneborni</name>
    <dbReference type="NCBI Taxonomy" id="65129"/>
    <lineage>
        <taxon>Eukaryota</taxon>
        <taxon>Sar</taxon>
        <taxon>Alveolata</taxon>
        <taxon>Ciliophora</taxon>
        <taxon>Intramacronucleata</taxon>
        <taxon>Oligohymenophorea</taxon>
        <taxon>Peniculida</taxon>
        <taxon>Parameciidae</taxon>
        <taxon>Paramecium</taxon>
    </lineage>
</organism>
<dbReference type="CDD" id="cd04458">
    <property type="entry name" value="CSP_CDS"/>
    <property type="match status" value="1"/>
</dbReference>
<accession>A0A8S1PC41</accession>
<keyword evidence="3" id="KW-1185">Reference proteome</keyword>
<comment type="caution">
    <text evidence="2">The sequence shown here is derived from an EMBL/GenBank/DDBJ whole genome shotgun (WGS) entry which is preliminary data.</text>
</comment>
<dbReference type="OrthoDB" id="20273at2759"/>
<dbReference type="EMBL" id="CAJJDN010000074">
    <property type="protein sequence ID" value="CAD8100706.1"/>
    <property type="molecule type" value="Genomic_DNA"/>
</dbReference>
<proteinExistence type="predicted"/>
<dbReference type="Pfam" id="PF00313">
    <property type="entry name" value="CSD"/>
    <property type="match status" value="1"/>
</dbReference>
<feature type="domain" description="CSD" evidence="1">
    <location>
        <begin position="266"/>
        <end position="301"/>
    </location>
</feature>
<dbReference type="AlphaFoldDB" id="A0A8S1PC41"/>
<dbReference type="InterPro" id="IPR049769">
    <property type="entry name" value="OTU_OTU"/>
</dbReference>
<dbReference type="Proteomes" id="UP000692954">
    <property type="component" value="Unassembled WGS sequence"/>
</dbReference>
<dbReference type="InterPro" id="IPR002059">
    <property type="entry name" value="CSP_DNA-bd"/>
</dbReference>
<dbReference type="CDD" id="cd22753">
    <property type="entry name" value="OTU_ALG13-like"/>
    <property type="match status" value="1"/>
</dbReference>
<sequence length="358" mass="41712">MIDQLLQDNGLLRKQIPIGSQSLFRAISDALYFTTLQHSQISQMLVQYLEKQITLNLIPQSLSILKTNQALRNDYCKQPSFSSFDQINLQLTSMMFRVKINLYYIQDNRLMCRIYNNNHLRMIELCRDENNHYDSVYSKEFIQHATLVQQIIYDQINKTIELKAEIPKIFKNIEQDIWINEKVFSDARTTKKIRSNSEQKKDQLDLLTSELENIQKKQHEEDSTEIQIINLKSNPPGLDNSIKTNQNTTTPGSKPLILEVPTARETGKLKFFDEQKSYGFIVLDSDNSDVFVHLDDLQRAGITKEDLRKLGSCFRSQTQVNHYGRGNEKPPQFSFQLMTYVGKYNKSRKAVDLKLINE</sequence>
<evidence type="ECO:0000313" key="2">
    <source>
        <dbReference type="EMBL" id="CAD8100706.1"/>
    </source>
</evidence>